<dbReference type="EMBL" id="JANPWB010000012">
    <property type="protein sequence ID" value="KAJ1115498.1"/>
    <property type="molecule type" value="Genomic_DNA"/>
</dbReference>
<gene>
    <name evidence="1" type="ORF">NDU88_003722</name>
</gene>
<dbReference type="Gene3D" id="1.20.5.340">
    <property type="match status" value="1"/>
</dbReference>
<evidence type="ECO:0000313" key="2">
    <source>
        <dbReference type="Proteomes" id="UP001066276"/>
    </source>
</evidence>
<evidence type="ECO:0000313" key="1">
    <source>
        <dbReference type="EMBL" id="KAJ1115498.1"/>
    </source>
</evidence>
<dbReference type="Gene3D" id="3.30.70.1820">
    <property type="entry name" value="L1 transposable element, RRM domain"/>
    <property type="match status" value="1"/>
</dbReference>
<organism evidence="1 2">
    <name type="scientific">Pleurodeles waltl</name>
    <name type="common">Iberian ribbed newt</name>
    <dbReference type="NCBI Taxonomy" id="8319"/>
    <lineage>
        <taxon>Eukaryota</taxon>
        <taxon>Metazoa</taxon>
        <taxon>Chordata</taxon>
        <taxon>Craniata</taxon>
        <taxon>Vertebrata</taxon>
        <taxon>Euteleostomi</taxon>
        <taxon>Amphibia</taxon>
        <taxon>Batrachia</taxon>
        <taxon>Caudata</taxon>
        <taxon>Salamandroidea</taxon>
        <taxon>Salamandridae</taxon>
        <taxon>Pleurodelinae</taxon>
        <taxon>Pleurodeles</taxon>
    </lineage>
</organism>
<comment type="caution">
    <text evidence="1">The sequence shown here is derived from an EMBL/GenBank/DDBJ whole genome shotgun (WGS) entry which is preliminary data.</text>
</comment>
<dbReference type="InterPro" id="IPR004244">
    <property type="entry name" value="Transposase_22"/>
</dbReference>
<keyword evidence="2" id="KW-1185">Reference proteome</keyword>
<dbReference type="AlphaFoldDB" id="A0AAV7NQH3"/>
<reference evidence="1" key="1">
    <citation type="journal article" date="2022" name="bioRxiv">
        <title>Sequencing and chromosome-scale assembly of the giantPleurodeles waltlgenome.</title>
        <authorList>
            <person name="Brown T."/>
            <person name="Elewa A."/>
            <person name="Iarovenko S."/>
            <person name="Subramanian E."/>
            <person name="Araus A.J."/>
            <person name="Petzold A."/>
            <person name="Susuki M."/>
            <person name="Suzuki K.-i.T."/>
            <person name="Hayashi T."/>
            <person name="Toyoda A."/>
            <person name="Oliveira C."/>
            <person name="Osipova E."/>
            <person name="Leigh N.D."/>
            <person name="Simon A."/>
            <person name="Yun M.H."/>
        </authorList>
    </citation>
    <scope>NUCLEOTIDE SEQUENCE</scope>
    <source>
        <strain evidence="1">20211129_DDA</strain>
        <tissue evidence="1">Liver</tissue>
    </source>
</reference>
<dbReference type="PANTHER" id="PTHR11505">
    <property type="entry name" value="L1 TRANSPOSABLE ELEMENT-RELATED"/>
    <property type="match status" value="1"/>
</dbReference>
<proteinExistence type="predicted"/>
<dbReference type="Proteomes" id="UP001066276">
    <property type="component" value="Chromosome 8"/>
</dbReference>
<protein>
    <submittedName>
        <fullName evidence="1">Uncharacterized protein</fullName>
    </submittedName>
</protein>
<accession>A0AAV7NQH3</accession>
<sequence length="219" mass="24136">MPSGKSAGKHSRKLLFSEAIVQPKSMATQTTPPCSTTPPADPCSADATDRILQEITAVGRRLKAMYLKILNLSTASTSIQADIAQLQVTVTDLDQRLTTVEKHTATLPVQDTEMQFLLAKITDLEDRSRRDNVCFFDIPEHKEGSDVKAFLLNFLPKLIGLAFSPPLEFQRAHRIGPSHKANSGWPRPIIACFLCHKQARQVISAARTHSPSSLEGHEI</sequence>
<name>A0AAV7NQH3_PLEWA</name>